<evidence type="ECO:0000313" key="3">
    <source>
        <dbReference type="EMBL" id="SKA27881.1"/>
    </source>
</evidence>
<dbReference type="GO" id="GO:0016887">
    <property type="term" value="F:ATP hydrolysis activity"/>
    <property type="evidence" value="ECO:0007669"/>
    <property type="project" value="InterPro"/>
</dbReference>
<dbReference type="InterPro" id="IPR054787">
    <property type="entry name" value="TrlF_ATPase"/>
</dbReference>
<feature type="coiled-coil region" evidence="1">
    <location>
        <begin position="673"/>
        <end position="700"/>
    </location>
</feature>
<dbReference type="SUPFAM" id="SSF52540">
    <property type="entry name" value="P-loop containing nucleoside triphosphate hydrolases"/>
    <property type="match status" value="1"/>
</dbReference>
<dbReference type="NCBIfam" id="NF045780">
    <property type="entry name" value="TrlF_fam_ATP"/>
    <property type="match status" value="1"/>
</dbReference>
<keyword evidence="4" id="KW-1185">Reference proteome</keyword>
<gene>
    <name evidence="3" type="ORF">SAMN02745126_04717</name>
</gene>
<dbReference type="Proteomes" id="UP000190092">
    <property type="component" value="Unassembled WGS sequence"/>
</dbReference>
<dbReference type="EMBL" id="FUWJ01000008">
    <property type="protein sequence ID" value="SKA27881.1"/>
    <property type="molecule type" value="Genomic_DNA"/>
</dbReference>
<dbReference type="RefSeq" id="WP_085936453.1">
    <property type="nucleotide sequence ID" value="NZ_FUWJ01000008.1"/>
</dbReference>
<feature type="domain" description="ATPase AAA-type core" evidence="2">
    <location>
        <begin position="861"/>
        <end position="932"/>
    </location>
</feature>
<dbReference type="GO" id="GO:0005524">
    <property type="term" value="F:ATP binding"/>
    <property type="evidence" value="ECO:0007669"/>
    <property type="project" value="InterPro"/>
</dbReference>
<dbReference type="Gene3D" id="3.40.50.300">
    <property type="entry name" value="P-loop containing nucleotide triphosphate hydrolases"/>
    <property type="match status" value="2"/>
</dbReference>
<dbReference type="AlphaFoldDB" id="A0A1T4SJ68"/>
<reference evidence="4" key="1">
    <citation type="submission" date="2017-02" db="EMBL/GenBank/DDBJ databases">
        <authorList>
            <person name="Varghese N."/>
            <person name="Submissions S."/>
        </authorList>
    </citation>
    <scope>NUCLEOTIDE SEQUENCE [LARGE SCALE GENOMIC DNA]</scope>
    <source>
        <strain evidence="4">ATCC 27094</strain>
    </source>
</reference>
<dbReference type="InterPro" id="IPR027417">
    <property type="entry name" value="P-loop_NTPase"/>
</dbReference>
<dbReference type="Pfam" id="PF13304">
    <property type="entry name" value="AAA_21"/>
    <property type="match status" value="1"/>
</dbReference>
<dbReference type="OrthoDB" id="9791620at2"/>
<evidence type="ECO:0000256" key="1">
    <source>
        <dbReference type="SAM" id="Coils"/>
    </source>
</evidence>
<dbReference type="InterPro" id="IPR003959">
    <property type="entry name" value="ATPase_AAA_core"/>
</dbReference>
<dbReference type="STRING" id="225324.SAMN02745126_04717"/>
<protein>
    <submittedName>
        <fullName evidence="3">AAA domain-containing protein, putative AbiEii toxin, Type IV TA system</fullName>
    </submittedName>
</protein>
<keyword evidence="1" id="KW-0175">Coiled coil</keyword>
<evidence type="ECO:0000313" key="4">
    <source>
        <dbReference type="Proteomes" id="UP000190092"/>
    </source>
</evidence>
<organism evidence="3 4">
    <name type="scientific">Enhydrobacter aerosaccus</name>
    <dbReference type="NCBI Taxonomy" id="225324"/>
    <lineage>
        <taxon>Bacteria</taxon>
        <taxon>Pseudomonadati</taxon>
        <taxon>Pseudomonadota</taxon>
        <taxon>Alphaproteobacteria</taxon>
        <taxon>Hyphomicrobiales</taxon>
        <taxon>Enhydrobacter</taxon>
    </lineage>
</organism>
<proteinExistence type="predicted"/>
<evidence type="ECO:0000259" key="2">
    <source>
        <dbReference type="Pfam" id="PF13304"/>
    </source>
</evidence>
<name>A0A1T4SJ68_9HYPH</name>
<accession>A0A1T4SJ68</accession>
<sequence length="994" mass="109205">MVGSRDAGGSKWHRWDPHLHAPGTVLNDQYPGADGWAQFLDRVEASDPPIRALGITDYYSVDVYETVLAKKKEGRLADVDLIFPNVEMRYGIGTGKGSPINVHLLVSPDDPEHVEQLRRFLRAFTFDAYGESFRCDRGDLIRLGRAHDTTLQDDGAALAAGTNQFKVNPDQLRAEWKRSTWVQENVLIAVAAGSNDGTSGLQGDASLAALRKEIERTAHIIFASQPKQREFWLGRGAASVEKLNSDWGGRKPCLHGSDAHGPKAVGTPDLDRCCWIKGDINFESLRQTCLEPDARTMIGAAPPRGALPSQAITSVAVTNARWLKTTPVPLNSGLVGIIGARGSGKTALADIIAAGSFALSPHLSERSFIRRAKPHLGESAAQLAWEDGDPTSNELRHVEMEDFLDSPRVQYLSQQFVDTLCSAEGVTDELLAEIERVIYQAHPSEDRMGTTTFRELLDLRAARGRATRQSHEEALAETAQELNVERDRRASLPSLQKQRIEKVGSIAKDKRDRSTLIGKGGEERAKRLDTVSTAAEAVRFQVEQARRRRQALLALKDDVADTRTNRAPMRLRQLQQAHAEAGLSAESWRAFLLDFAGDVDGILTAAITAMDGRIRVLSGPAAGEVGAPAGAQLSTSLLPDGAALDKQTLSLLDKEGARLRALIGVDAENAKAFARLSEKISRDEAALAKLDRDIESANQAEERIRVLIQSRRDSYAAVFDGIIEEEKELSALYEPLKARLEAEEGALGKLSFSIRRSVDVAAWAQQGEDLLDLRKIGPFKGRGALLEAAKAELLPAWERGSSADVAEAMAKFRDAHESELIAHAPVDRGNAAAFREWGGRISAWLYGTDHIKIAYGVQYEGVDIEQLSPGTRGIVLLLLYLAIDRDDDRPLIIDQPEENLDPKSIFEELVERFRRAKLRRQIIIVTHNANLVVNADADQVIVATCGSHRPGELPEISYESGGLENPDIRRKVCEILEGGEAAFRERARRLRVRM</sequence>